<evidence type="ECO:0000256" key="1">
    <source>
        <dbReference type="ARBA" id="ARBA00005662"/>
    </source>
</evidence>
<dbReference type="SMART" id="SM00854">
    <property type="entry name" value="PGA_cap"/>
    <property type="match status" value="1"/>
</dbReference>
<organism evidence="3 4">
    <name type="scientific">Ginsengibacter hankyongi</name>
    <dbReference type="NCBI Taxonomy" id="2607284"/>
    <lineage>
        <taxon>Bacteria</taxon>
        <taxon>Pseudomonadati</taxon>
        <taxon>Bacteroidota</taxon>
        <taxon>Chitinophagia</taxon>
        <taxon>Chitinophagales</taxon>
        <taxon>Chitinophagaceae</taxon>
        <taxon>Ginsengibacter</taxon>
    </lineage>
</organism>
<dbReference type="PANTHER" id="PTHR33393:SF11">
    <property type="entry name" value="POLYGLUTAMINE SYNTHESIS ACCESSORY PROTEIN RV0574C-RELATED"/>
    <property type="match status" value="1"/>
</dbReference>
<proteinExistence type="inferred from homology"/>
<evidence type="ECO:0000313" key="4">
    <source>
        <dbReference type="Proteomes" id="UP000326903"/>
    </source>
</evidence>
<accession>A0A5J5IAQ4</accession>
<dbReference type="Gene3D" id="3.60.21.10">
    <property type="match status" value="1"/>
</dbReference>
<dbReference type="InterPro" id="IPR029052">
    <property type="entry name" value="Metallo-depent_PP-like"/>
</dbReference>
<dbReference type="InterPro" id="IPR019079">
    <property type="entry name" value="Capsule_synth_CapA"/>
</dbReference>
<dbReference type="Pfam" id="PF09587">
    <property type="entry name" value="PGA_cap"/>
    <property type="match status" value="1"/>
</dbReference>
<evidence type="ECO:0000313" key="3">
    <source>
        <dbReference type="EMBL" id="KAA9035666.1"/>
    </source>
</evidence>
<comment type="caution">
    <text evidence="3">The sequence shown here is derived from an EMBL/GenBank/DDBJ whole genome shotgun (WGS) entry which is preliminary data.</text>
</comment>
<dbReference type="AlphaFoldDB" id="A0A5J5IAQ4"/>
<dbReference type="SUPFAM" id="SSF56300">
    <property type="entry name" value="Metallo-dependent phosphatases"/>
    <property type="match status" value="1"/>
</dbReference>
<dbReference type="InterPro" id="IPR052169">
    <property type="entry name" value="CW_Biosynth-Accessory"/>
</dbReference>
<dbReference type="RefSeq" id="WP_150416822.1">
    <property type="nucleotide sequence ID" value="NZ_VYQF01000011.1"/>
</dbReference>
<comment type="similarity">
    <text evidence="1">Belongs to the CapA family.</text>
</comment>
<feature type="domain" description="Capsule synthesis protein CapA" evidence="2">
    <location>
        <begin position="7"/>
        <end position="249"/>
    </location>
</feature>
<reference evidence="3 4" key="1">
    <citation type="submission" date="2019-09" db="EMBL/GenBank/DDBJ databases">
        <title>Draft genome sequence of Ginsengibacter sp. BR5-29.</title>
        <authorList>
            <person name="Im W.-T."/>
        </authorList>
    </citation>
    <scope>NUCLEOTIDE SEQUENCE [LARGE SCALE GENOMIC DNA]</scope>
    <source>
        <strain evidence="3 4">BR5-29</strain>
    </source>
</reference>
<name>A0A5J5IAQ4_9BACT</name>
<dbReference type="PANTHER" id="PTHR33393">
    <property type="entry name" value="POLYGLUTAMINE SYNTHESIS ACCESSORY PROTEIN RV0574C-RELATED"/>
    <property type="match status" value="1"/>
</dbReference>
<protein>
    <submittedName>
        <fullName evidence="3">CapA family protein</fullName>
    </submittedName>
</protein>
<dbReference type="CDD" id="cd07381">
    <property type="entry name" value="MPP_CapA"/>
    <property type="match status" value="1"/>
</dbReference>
<dbReference type="EMBL" id="VYQF01000011">
    <property type="protein sequence ID" value="KAA9035666.1"/>
    <property type="molecule type" value="Genomic_DNA"/>
</dbReference>
<gene>
    <name evidence="3" type="ORF">FW778_20800</name>
</gene>
<keyword evidence="4" id="KW-1185">Reference proteome</keyword>
<sequence>MNYDKLVIGLTGDVMIGREVDTVISQEGYRYVWGNVLPLLHSTDLNIVNLETTLTNSNKIVEKTFNFKATPDKIKCLTDANVTVANLANNHILDFSEQGLIETIQTLKNAGIKYVGAGINDKEASKHVIITRNNIITGILGFTDNEPTWKAGASSSGINYINVSSEDDRKRALLNIEQLKKEADIVVVSIHWGPNMQEFPQKYFIDFAHQMIEQGAEIIHGHSAHNFQGIEVYHHKLILYDTGDFVDDYMVDPVLKNDHSFFFRIDAGEKGLTKLELFPVLISRYQVNLAVGNEYKWSIKRMQYLSEKFGTKVSDRGQVLLT</sequence>
<dbReference type="Proteomes" id="UP000326903">
    <property type="component" value="Unassembled WGS sequence"/>
</dbReference>
<evidence type="ECO:0000259" key="2">
    <source>
        <dbReference type="SMART" id="SM00854"/>
    </source>
</evidence>